<feature type="region of interest" description="Disordered" evidence="1">
    <location>
        <begin position="72"/>
        <end position="138"/>
    </location>
</feature>
<keyword evidence="4" id="KW-1185">Reference proteome</keyword>
<dbReference type="AlphaFoldDB" id="A0ABD1IEG0"/>
<dbReference type="Proteomes" id="UP001567538">
    <property type="component" value="Unassembled WGS sequence"/>
</dbReference>
<organism evidence="3 4">
    <name type="scientific">Salvia divinorum</name>
    <name type="common">Maria pastora</name>
    <name type="synonym">Diviner's sage</name>
    <dbReference type="NCBI Taxonomy" id="28513"/>
    <lineage>
        <taxon>Eukaryota</taxon>
        <taxon>Viridiplantae</taxon>
        <taxon>Streptophyta</taxon>
        <taxon>Embryophyta</taxon>
        <taxon>Tracheophyta</taxon>
        <taxon>Spermatophyta</taxon>
        <taxon>Magnoliopsida</taxon>
        <taxon>eudicotyledons</taxon>
        <taxon>Gunneridae</taxon>
        <taxon>Pentapetalae</taxon>
        <taxon>asterids</taxon>
        <taxon>lamiids</taxon>
        <taxon>Lamiales</taxon>
        <taxon>Lamiaceae</taxon>
        <taxon>Nepetoideae</taxon>
        <taxon>Mentheae</taxon>
        <taxon>Salviinae</taxon>
        <taxon>Salvia</taxon>
        <taxon>Salvia subgen. Calosphace</taxon>
    </lineage>
</organism>
<evidence type="ECO:0000259" key="2">
    <source>
        <dbReference type="Pfam" id="PF10551"/>
    </source>
</evidence>
<evidence type="ECO:0000256" key="1">
    <source>
        <dbReference type="SAM" id="MobiDB-lite"/>
    </source>
</evidence>
<dbReference type="EMBL" id="JBEAFC010000002">
    <property type="protein sequence ID" value="KAL1566810.1"/>
    <property type="molecule type" value="Genomic_DNA"/>
</dbReference>
<accession>A0ABD1IEG0</accession>
<comment type="caution">
    <text evidence="3">The sequence shown here is derived from an EMBL/GenBank/DDBJ whole genome shotgun (WGS) entry which is preliminary data.</text>
</comment>
<proteinExistence type="predicted"/>
<dbReference type="PANTHER" id="PTHR31973:SF187">
    <property type="entry name" value="MUTATOR TRANSPOSASE MUDRA PROTEIN"/>
    <property type="match status" value="1"/>
</dbReference>
<dbReference type="PANTHER" id="PTHR31973">
    <property type="entry name" value="POLYPROTEIN, PUTATIVE-RELATED"/>
    <property type="match status" value="1"/>
</dbReference>
<name>A0ABD1IEG0_SALDI</name>
<gene>
    <name evidence="3" type="ORF">AAHA92_02373</name>
</gene>
<reference evidence="3 4" key="1">
    <citation type="submission" date="2024-06" db="EMBL/GenBank/DDBJ databases">
        <title>A chromosome level genome sequence of Diviner's sage (Salvia divinorum).</title>
        <authorList>
            <person name="Ford S.A."/>
            <person name="Ro D.-K."/>
            <person name="Ness R.W."/>
            <person name="Phillips M.A."/>
        </authorList>
    </citation>
    <scope>NUCLEOTIDE SEQUENCE [LARGE SCALE GENOMIC DNA]</scope>
    <source>
        <strain evidence="3">SAF-2024a</strain>
        <tissue evidence="3">Leaf</tissue>
    </source>
</reference>
<protein>
    <recommendedName>
        <fullName evidence="2">MULE transposase domain-containing protein</fullName>
    </recommendedName>
</protein>
<evidence type="ECO:0000313" key="4">
    <source>
        <dbReference type="Proteomes" id="UP001567538"/>
    </source>
</evidence>
<dbReference type="Pfam" id="PF10551">
    <property type="entry name" value="MULE"/>
    <property type="match status" value="1"/>
</dbReference>
<sequence length="138" mass="16085">MYRDEQLFTSYFEAIGIDLNDDWWPIAWAVTEAESYAQWKLFIDYLQEDLELTENSPTYVFMSDQQKGLSKVILENFPQSERRSTSQPRGSSQMTDDSNRVESSNARQNQENNLAGPRSSRWGTTSNPQRCGRRKDKD</sequence>
<evidence type="ECO:0000313" key="3">
    <source>
        <dbReference type="EMBL" id="KAL1566810.1"/>
    </source>
</evidence>
<dbReference type="InterPro" id="IPR018289">
    <property type="entry name" value="MULE_transposase_dom"/>
</dbReference>
<feature type="domain" description="MULE transposase" evidence="2">
    <location>
        <begin position="1"/>
        <end position="82"/>
    </location>
</feature>
<feature type="compositionally biased region" description="Polar residues" evidence="1">
    <location>
        <begin position="85"/>
        <end position="113"/>
    </location>
</feature>